<keyword evidence="2" id="KW-1133">Transmembrane helix</keyword>
<dbReference type="OrthoDB" id="9812921at2"/>
<reference evidence="3 4" key="1">
    <citation type="submission" date="2017-06" db="EMBL/GenBank/DDBJ databases">
        <authorList>
            <person name="Kim H.J."/>
            <person name="Triplett B.A."/>
        </authorList>
    </citation>
    <scope>NUCLEOTIDE SEQUENCE [LARGE SCALE GENOMIC DNA]</scope>
    <source>
        <strain evidence="3 4">DSM 22179</strain>
    </source>
</reference>
<feature type="transmembrane region" description="Helical" evidence="2">
    <location>
        <begin position="154"/>
        <end position="178"/>
    </location>
</feature>
<feature type="region of interest" description="Disordered" evidence="1">
    <location>
        <begin position="187"/>
        <end position="300"/>
    </location>
</feature>
<feature type="transmembrane region" description="Helical" evidence="2">
    <location>
        <begin position="25"/>
        <end position="49"/>
    </location>
</feature>
<proteinExistence type="predicted"/>
<gene>
    <name evidence="3" type="ORF">SAMN05445756_0985</name>
</gene>
<keyword evidence="2" id="KW-0472">Membrane</keyword>
<evidence type="ECO:0000256" key="1">
    <source>
        <dbReference type="SAM" id="MobiDB-lite"/>
    </source>
</evidence>
<accession>A0A212TCP4</accession>
<dbReference type="RefSeq" id="WP_088817899.1">
    <property type="nucleotide sequence ID" value="NZ_FYEZ01000001.1"/>
</dbReference>
<keyword evidence="2" id="KW-0812">Transmembrane</keyword>
<evidence type="ECO:0000313" key="3">
    <source>
        <dbReference type="EMBL" id="SNC63818.1"/>
    </source>
</evidence>
<keyword evidence="4" id="KW-1185">Reference proteome</keyword>
<protein>
    <submittedName>
        <fullName evidence="3">Uncharacterized protein</fullName>
    </submittedName>
</protein>
<organism evidence="3 4">
    <name type="scientific">Kytococcus aerolatus</name>
    <dbReference type="NCBI Taxonomy" id="592308"/>
    <lineage>
        <taxon>Bacteria</taxon>
        <taxon>Bacillati</taxon>
        <taxon>Actinomycetota</taxon>
        <taxon>Actinomycetes</taxon>
        <taxon>Micrococcales</taxon>
        <taxon>Kytococcaceae</taxon>
        <taxon>Kytococcus</taxon>
    </lineage>
</organism>
<dbReference type="AlphaFoldDB" id="A0A212TCP4"/>
<dbReference type="Proteomes" id="UP000198122">
    <property type="component" value="Unassembled WGS sequence"/>
</dbReference>
<feature type="compositionally biased region" description="Gly residues" evidence="1">
    <location>
        <begin position="278"/>
        <end position="293"/>
    </location>
</feature>
<dbReference type="EMBL" id="FYEZ01000001">
    <property type="protein sequence ID" value="SNC63818.1"/>
    <property type="molecule type" value="Genomic_DNA"/>
</dbReference>
<name>A0A212TCP4_9MICO</name>
<evidence type="ECO:0000313" key="4">
    <source>
        <dbReference type="Proteomes" id="UP000198122"/>
    </source>
</evidence>
<feature type="compositionally biased region" description="Low complexity" evidence="1">
    <location>
        <begin position="201"/>
        <end position="211"/>
    </location>
</feature>
<evidence type="ECO:0000256" key="2">
    <source>
        <dbReference type="SAM" id="Phobius"/>
    </source>
</evidence>
<sequence>MTQPPPGPTGQYAYHPQPHPRRKGLLPLILGGLTLLVGTPLALFLPLALGMGDLFGAVLDPIEQGDTRYLPGGEERVLYAATTDTSGVEPGQCHVTGPQGEELDLHSVITTDVQDSDFLWRFTTAEAGDHTFDCGADTPMAVAPGDAADGVVTWALVAFGLGTLAFLIGLGLITWGIVQLIRTGKRTDSGLQQGPGGPAGAHGPRGAAQGPTGHPAPGAEPWQQAGQDAAPLRGGTPTGPVHAATGSTRDPHPLHGVTGRPAPQYGQYAPGHEASSGTSGGEAGNGRGDGSGPEGPRAVD</sequence>